<name>A0A3B0BXQ9_9FLAO</name>
<organism evidence="3 4">
    <name type="scientific">Ulvibacterium marinum</name>
    <dbReference type="NCBI Taxonomy" id="2419782"/>
    <lineage>
        <taxon>Bacteria</taxon>
        <taxon>Pseudomonadati</taxon>
        <taxon>Bacteroidota</taxon>
        <taxon>Flavobacteriia</taxon>
        <taxon>Flavobacteriales</taxon>
        <taxon>Flavobacteriaceae</taxon>
        <taxon>Ulvibacterium</taxon>
    </lineage>
</organism>
<dbReference type="PRINTS" id="PR00834">
    <property type="entry name" value="PROTEASES2C"/>
</dbReference>
<dbReference type="Pfam" id="PF13365">
    <property type="entry name" value="Trypsin_2"/>
    <property type="match status" value="1"/>
</dbReference>
<sequence length="363" mass="40790">MQNLEHLKNVTFKVLTSRGTGSCFYIHDQDVIVTNHHVIEGFKEVAIEDDKKNRMHAKVILTNPDMDIAVLKTETKLNIKDTITLDPNLVLSRQQQVYALGYPFGMPFTITSGIVSNPEQHMNGKYFVQTDAAINPGNSGGPLVTHDGKLAGINSSKFNDADNVGFAIPISVIKDVVERVKENTTFDFSLQCSSCSGLSYEAQEYCSNCGATLDKNAFEETKLGEFSLFIEDALTQLDINPVITRAGFEFWEFHQGSSLIRIFVMNKNYVYLTSPLNNLPKQNLGELYEYLVASDQGAFSLGVYKNQIFISYRLHISDLFKDETTKNNVKIKIKELAIKADELDDFFVEQYQCTMSTHAKKVV</sequence>
<dbReference type="Proteomes" id="UP000276603">
    <property type="component" value="Unassembled WGS sequence"/>
</dbReference>
<dbReference type="AlphaFoldDB" id="A0A3B0BXQ9"/>
<dbReference type="PANTHER" id="PTHR43343">
    <property type="entry name" value="PEPTIDASE S12"/>
    <property type="match status" value="1"/>
</dbReference>
<dbReference type="InterPro" id="IPR001940">
    <property type="entry name" value="Peptidase_S1C"/>
</dbReference>
<dbReference type="InterPro" id="IPR009003">
    <property type="entry name" value="Peptidase_S1_PA"/>
</dbReference>
<evidence type="ECO:0000313" key="3">
    <source>
        <dbReference type="EMBL" id="RKN76969.1"/>
    </source>
</evidence>
<dbReference type="SUPFAM" id="SSF69635">
    <property type="entry name" value="Type III secretory system chaperone-like"/>
    <property type="match status" value="1"/>
</dbReference>
<reference evidence="3 4" key="1">
    <citation type="submission" date="2018-10" db="EMBL/GenBank/DDBJ databases">
        <title>Ulvibacterium marinum gen. nov., sp. nov., a novel marine bacterium of the family Flavobacteriaceae, isolated from a culture of the green alga Ulva prolifera.</title>
        <authorList>
            <person name="Zhang Z."/>
        </authorList>
    </citation>
    <scope>NUCLEOTIDE SEQUENCE [LARGE SCALE GENOMIC DNA]</scope>
    <source>
        <strain evidence="3 4">CCMM003</strain>
    </source>
</reference>
<dbReference type="EMBL" id="RBCJ01000006">
    <property type="protein sequence ID" value="RKN76969.1"/>
    <property type="molecule type" value="Genomic_DNA"/>
</dbReference>
<dbReference type="Gene3D" id="3.30.1460.10">
    <property type="match status" value="1"/>
</dbReference>
<protein>
    <submittedName>
        <fullName evidence="3">Serine protease</fullName>
    </submittedName>
</protein>
<keyword evidence="2" id="KW-0378">Hydrolase</keyword>
<accession>A0A3B0BXQ9</accession>
<keyword evidence="1 3" id="KW-0645">Protease</keyword>
<comment type="caution">
    <text evidence="3">The sequence shown here is derived from an EMBL/GenBank/DDBJ whole genome shotgun (WGS) entry which is preliminary data.</text>
</comment>
<dbReference type="InterPro" id="IPR051201">
    <property type="entry name" value="Chloro_Bact_Ser_Proteases"/>
</dbReference>
<evidence type="ECO:0000256" key="2">
    <source>
        <dbReference type="ARBA" id="ARBA00022801"/>
    </source>
</evidence>
<dbReference type="Gene3D" id="2.40.10.120">
    <property type="match status" value="1"/>
</dbReference>
<proteinExistence type="predicted"/>
<evidence type="ECO:0000256" key="1">
    <source>
        <dbReference type="ARBA" id="ARBA00022670"/>
    </source>
</evidence>
<evidence type="ECO:0000313" key="4">
    <source>
        <dbReference type="Proteomes" id="UP000276603"/>
    </source>
</evidence>
<keyword evidence="4" id="KW-1185">Reference proteome</keyword>
<dbReference type="RefSeq" id="WP_120714315.1">
    <property type="nucleotide sequence ID" value="NZ_RBCJ01000006.1"/>
</dbReference>
<gene>
    <name evidence="3" type="ORF">D7Z94_24650</name>
</gene>
<dbReference type="OrthoDB" id="9766361at2"/>
<dbReference type="PANTHER" id="PTHR43343:SF3">
    <property type="entry name" value="PROTEASE DO-LIKE 8, CHLOROPLASTIC"/>
    <property type="match status" value="1"/>
</dbReference>
<dbReference type="SUPFAM" id="SSF50494">
    <property type="entry name" value="Trypsin-like serine proteases"/>
    <property type="match status" value="1"/>
</dbReference>
<dbReference type="GO" id="GO:0006508">
    <property type="term" value="P:proteolysis"/>
    <property type="evidence" value="ECO:0007669"/>
    <property type="project" value="UniProtKB-KW"/>
</dbReference>
<dbReference type="GO" id="GO:0004252">
    <property type="term" value="F:serine-type endopeptidase activity"/>
    <property type="evidence" value="ECO:0007669"/>
    <property type="project" value="InterPro"/>
</dbReference>